<dbReference type="AlphaFoldDB" id="A0A9E8NDF0"/>
<organism evidence="2 3">
    <name type="scientific">Dyadobacter pollutisoli</name>
    <dbReference type="NCBI Taxonomy" id="2910158"/>
    <lineage>
        <taxon>Bacteria</taxon>
        <taxon>Pseudomonadati</taxon>
        <taxon>Bacteroidota</taxon>
        <taxon>Cytophagia</taxon>
        <taxon>Cytophagales</taxon>
        <taxon>Spirosomataceae</taxon>
        <taxon>Dyadobacter</taxon>
    </lineage>
</organism>
<reference evidence="2" key="1">
    <citation type="submission" date="2022-11" db="EMBL/GenBank/DDBJ databases">
        <title>Dyadobacter pollutisoli sp. nov., isolated from plastic dumped soil.</title>
        <authorList>
            <person name="Kim J.M."/>
            <person name="Kim K.R."/>
            <person name="Lee J.K."/>
            <person name="Hao L."/>
            <person name="Jeon C.O."/>
        </authorList>
    </citation>
    <scope>NUCLEOTIDE SEQUENCE</scope>
    <source>
        <strain evidence="2">U1</strain>
    </source>
</reference>
<dbReference type="Proteomes" id="UP001164653">
    <property type="component" value="Chromosome"/>
</dbReference>
<dbReference type="InterPro" id="IPR013783">
    <property type="entry name" value="Ig-like_fold"/>
</dbReference>
<dbReference type="NCBIfam" id="TIGR04183">
    <property type="entry name" value="Por_Secre_tail"/>
    <property type="match status" value="1"/>
</dbReference>
<dbReference type="InterPro" id="IPR026444">
    <property type="entry name" value="Secre_tail"/>
</dbReference>
<dbReference type="KEGG" id="dpf:ON006_08260"/>
<dbReference type="Pfam" id="PF18962">
    <property type="entry name" value="Por_Secre_tail"/>
    <property type="match status" value="1"/>
</dbReference>
<gene>
    <name evidence="2" type="ORF">ON006_08260</name>
</gene>
<name>A0A9E8NDF0_9BACT</name>
<keyword evidence="3" id="KW-1185">Reference proteome</keyword>
<dbReference type="EMBL" id="CP112998">
    <property type="protein sequence ID" value="WAC13943.1"/>
    <property type="molecule type" value="Genomic_DNA"/>
</dbReference>
<proteinExistence type="predicted"/>
<feature type="domain" description="Secretion system C-terminal sorting" evidence="1">
    <location>
        <begin position="248"/>
        <end position="318"/>
    </location>
</feature>
<evidence type="ECO:0000313" key="3">
    <source>
        <dbReference type="Proteomes" id="UP001164653"/>
    </source>
</evidence>
<evidence type="ECO:0000259" key="1">
    <source>
        <dbReference type="Pfam" id="PF18962"/>
    </source>
</evidence>
<sequence length="320" mass="35305">MEKLGTDETQEGFMVAGQDSYTFQVYSAGQYQVTCTRSYPGRPDLISTAQATANVSTCSVASISGDTETLLPNLDCKGFWENDYLVTFQNDVTQHVFAHLTPDLALYASIGEDPTGTFVSPATLETNGFFPEFAGCFSAVDPRIPLPVVLQNFEAHAEGQTALLTWRTASEINSELFVIERSQTGRDWQQIGSVLTEGTDIESTDYTFADPSPAHNLVYYRLKMVDTDGSFAYSKIQSVQFDCAGTIVYPNPVEGGKQLQLLLTDSQVKKIYIYDLAGENVYEASGPVEQINTKNLMNGRYLLKIQLKDGTESSHVIIKR</sequence>
<accession>A0A9E8NDF0</accession>
<protein>
    <submittedName>
        <fullName evidence="2">T9SS type A sorting domain-containing protein</fullName>
    </submittedName>
</protein>
<dbReference type="RefSeq" id="WP_244818949.1">
    <property type="nucleotide sequence ID" value="NZ_CP112998.1"/>
</dbReference>
<dbReference type="Gene3D" id="2.60.40.10">
    <property type="entry name" value="Immunoglobulins"/>
    <property type="match status" value="1"/>
</dbReference>
<evidence type="ECO:0000313" key="2">
    <source>
        <dbReference type="EMBL" id="WAC13943.1"/>
    </source>
</evidence>